<dbReference type="SMART" id="SM00448">
    <property type="entry name" value="REC"/>
    <property type="match status" value="1"/>
</dbReference>
<dbReference type="InterPro" id="IPR001789">
    <property type="entry name" value="Sig_transdc_resp-reg_receiver"/>
</dbReference>
<accession>A0ABV9FCD5</accession>
<dbReference type="PROSITE" id="PS01124">
    <property type="entry name" value="HTH_ARAC_FAMILY_2"/>
    <property type="match status" value="1"/>
</dbReference>
<feature type="domain" description="HTH araC/xylS-type" evidence="5">
    <location>
        <begin position="413"/>
        <end position="511"/>
    </location>
</feature>
<evidence type="ECO:0000256" key="4">
    <source>
        <dbReference type="PROSITE-ProRule" id="PRU00169"/>
    </source>
</evidence>
<dbReference type="InterPro" id="IPR011006">
    <property type="entry name" value="CheY-like_superfamily"/>
</dbReference>
<name>A0ABV9FCD5_9BACL</name>
<dbReference type="Pfam" id="PF00072">
    <property type="entry name" value="Response_reg"/>
    <property type="match status" value="1"/>
</dbReference>
<dbReference type="InterPro" id="IPR018060">
    <property type="entry name" value="HTH_AraC"/>
</dbReference>
<evidence type="ECO:0000256" key="3">
    <source>
        <dbReference type="ARBA" id="ARBA00023163"/>
    </source>
</evidence>
<keyword evidence="8" id="KW-1185">Reference proteome</keyword>
<dbReference type="Gene3D" id="1.10.10.60">
    <property type="entry name" value="Homeodomain-like"/>
    <property type="match status" value="2"/>
</dbReference>
<reference evidence="8" key="1">
    <citation type="journal article" date="2019" name="Int. J. Syst. Evol. Microbiol.">
        <title>The Global Catalogue of Microorganisms (GCM) 10K type strain sequencing project: providing services to taxonomists for standard genome sequencing and annotation.</title>
        <authorList>
            <consortium name="The Broad Institute Genomics Platform"/>
            <consortium name="The Broad Institute Genome Sequencing Center for Infectious Disease"/>
            <person name="Wu L."/>
            <person name="Ma J."/>
        </authorList>
    </citation>
    <scope>NUCLEOTIDE SEQUENCE [LARGE SCALE GENOMIC DNA]</scope>
    <source>
        <strain evidence="8">CCUG 49571</strain>
    </source>
</reference>
<dbReference type="Pfam" id="PF12833">
    <property type="entry name" value="HTH_18"/>
    <property type="match status" value="1"/>
</dbReference>
<dbReference type="SMART" id="SM00342">
    <property type="entry name" value="HTH_ARAC"/>
    <property type="match status" value="1"/>
</dbReference>
<dbReference type="PANTHER" id="PTHR43280:SF2">
    <property type="entry name" value="HTH-TYPE TRANSCRIPTIONAL REGULATOR EXSA"/>
    <property type="match status" value="1"/>
</dbReference>
<comment type="caution">
    <text evidence="7">The sequence shown here is derived from an EMBL/GenBank/DDBJ whole genome shotgun (WGS) entry which is preliminary data.</text>
</comment>
<dbReference type="Proteomes" id="UP001596028">
    <property type="component" value="Unassembled WGS sequence"/>
</dbReference>
<keyword evidence="2" id="KW-0238">DNA-binding</keyword>
<organism evidence="7 8">
    <name type="scientific">Cohnella hongkongensis</name>
    <dbReference type="NCBI Taxonomy" id="178337"/>
    <lineage>
        <taxon>Bacteria</taxon>
        <taxon>Bacillati</taxon>
        <taxon>Bacillota</taxon>
        <taxon>Bacilli</taxon>
        <taxon>Bacillales</taxon>
        <taxon>Paenibacillaceae</taxon>
        <taxon>Cohnella</taxon>
    </lineage>
</organism>
<evidence type="ECO:0000259" key="6">
    <source>
        <dbReference type="PROSITE" id="PS50110"/>
    </source>
</evidence>
<proteinExistence type="predicted"/>
<evidence type="ECO:0000313" key="7">
    <source>
        <dbReference type="EMBL" id="MFC4599481.1"/>
    </source>
</evidence>
<dbReference type="Gene3D" id="3.40.50.2300">
    <property type="match status" value="1"/>
</dbReference>
<feature type="domain" description="Response regulatory" evidence="6">
    <location>
        <begin position="11"/>
        <end position="127"/>
    </location>
</feature>
<keyword evidence="4" id="KW-0597">Phosphoprotein</keyword>
<dbReference type="PANTHER" id="PTHR43280">
    <property type="entry name" value="ARAC-FAMILY TRANSCRIPTIONAL REGULATOR"/>
    <property type="match status" value="1"/>
</dbReference>
<dbReference type="EMBL" id="JBHSEP010000010">
    <property type="protein sequence ID" value="MFC4599481.1"/>
    <property type="molecule type" value="Genomic_DNA"/>
</dbReference>
<dbReference type="PROSITE" id="PS50110">
    <property type="entry name" value="RESPONSE_REGULATORY"/>
    <property type="match status" value="1"/>
</dbReference>
<evidence type="ECO:0000313" key="8">
    <source>
        <dbReference type="Proteomes" id="UP001596028"/>
    </source>
</evidence>
<dbReference type="SUPFAM" id="SSF46689">
    <property type="entry name" value="Homeodomain-like"/>
    <property type="match status" value="2"/>
</dbReference>
<dbReference type="RefSeq" id="WP_378097362.1">
    <property type="nucleotide sequence ID" value="NZ_JBHSEP010000010.1"/>
</dbReference>
<evidence type="ECO:0000256" key="2">
    <source>
        <dbReference type="ARBA" id="ARBA00023125"/>
    </source>
</evidence>
<dbReference type="CDD" id="cd17536">
    <property type="entry name" value="REC_YesN-like"/>
    <property type="match status" value="1"/>
</dbReference>
<protein>
    <submittedName>
        <fullName evidence="7">Response regulator</fullName>
    </submittedName>
</protein>
<keyword evidence="3" id="KW-0804">Transcription</keyword>
<evidence type="ECO:0000256" key="1">
    <source>
        <dbReference type="ARBA" id="ARBA00023015"/>
    </source>
</evidence>
<evidence type="ECO:0000259" key="5">
    <source>
        <dbReference type="PROSITE" id="PS01124"/>
    </source>
</evidence>
<sequence>MNDDAEQVRLKLLIVDDEPMARRKIRSFSPERHGFEIVGEAENGNQAWNRIRELAPDIVVADIGMPVLNGLELLERVHGMKDPPKFILLTCYEDFDKVQAALRYGAHDYITKLLLSERDFIDCLNKAALAIRQERRNRKKALRQLLLERLMSNDDADAAADQLAALSFPSRRHVLALIRFAPEHNRAMFGASSALEHSEEDNLSLAVQIEPGLWAMIAATDERGRGSAFFGWAMQTLRRGYEACKANGIAALQSVSDIRDGLPLSASLVQCRQLMDEAYYLPIGVPAVAGRPGRTSTYPPDVFEARKKECRQAVERGDAEAVAQLLLRWVEESERQYWPKPAQLCMMGAALAGCLSDDYTCRHTDGFVPLRLWLQKRIEESCHISEVRAAVEEAADALRETQTSLRGVRSEVLKALRFVEQRYREPIDAAAAASHVNLSPSWFGTLFRNEIGCSFSDYLQTYRLEQARELLLRTDLKVYEIAERTGIPNYRYFSKLFSGKYGLKPQDFRYRLRGGEQECDKPSMGEARM</sequence>
<dbReference type="InterPro" id="IPR009057">
    <property type="entry name" value="Homeodomain-like_sf"/>
</dbReference>
<dbReference type="SUPFAM" id="SSF52172">
    <property type="entry name" value="CheY-like"/>
    <property type="match status" value="1"/>
</dbReference>
<gene>
    <name evidence="7" type="ORF">ACFO3S_14620</name>
</gene>
<keyword evidence="1" id="KW-0805">Transcription regulation</keyword>
<feature type="modified residue" description="4-aspartylphosphate" evidence="4">
    <location>
        <position position="62"/>
    </location>
</feature>